<feature type="compositionally biased region" description="Polar residues" evidence="2">
    <location>
        <begin position="191"/>
        <end position="205"/>
    </location>
</feature>
<evidence type="ECO:0000313" key="5">
    <source>
        <dbReference type="Proteomes" id="UP001176940"/>
    </source>
</evidence>
<evidence type="ECO:0000259" key="3">
    <source>
        <dbReference type="Pfam" id="PF15552"/>
    </source>
</evidence>
<feature type="compositionally biased region" description="Polar residues" evidence="2">
    <location>
        <begin position="54"/>
        <end position="74"/>
    </location>
</feature>
<feature type="compositionally biased region" description="Polar residues" evidence="2">
    <location>
        <begin position="1"/>
        <end position="11"/>
    </location>
</feature>
<feature type="region of interest" description="Disordered" evidence="2">
    <location>
        <begin position="1"/>
        <end position="125"/>
    </location>
</feature>
<dbReference type="EMBL" id="CAUEEQ010042855">
    <property type="protein sequence ID" value="CAJ0956908.1"/>
    <property type="molecule type" value="Genomic_DNA"/>
</dbReference>
<proteinExistence type="predicted"/>
<evidence type="ECO:0000256" key="2">
    <source>
        <dbReference type="SAM" id="MobiDB-lite"/>
    </source>
</evidence>
<feature type="compositionally biased region" description="Basic and acidic residues" evidence="2">
    <location>
        <begin position="29"/>
        <end position="40"/>
    </location>
</feature>
<feature type="compositionally biased region" description="Polar residues" evidence="2">
    <location>
        <begin position="89"/>
        <end position="100"/>
    </location>
</feature>
<name>A0ABN9M248_9NEOB</name>
<sequence length="396" mass="44638">MDPTSLCSGPTVSPYAQLVNNHGGSIGCKVERKRFEKSESEDSGVELPPPSPFGSESSYNPDESESLESSTPEYSESLDGPTPEVPESPKSTNIESQGSLAKSEETVILDHPSVKNSGSFNIHPDKDIDRMECFFTTQRERDLSGVPQKLEQAILRSRRRSTSRESIQSKTSRYHRQYVGSLKEQRRGKTFNHQTKSPTRQSQVNEDQDPLLLPGDGLRYLESLCQMLEQIAELQEKNQRLQQEKKQAEGKLQVPVLFLDSCVCGASRASRDSDNDLTDNPHPMKKIWEPKHYRKRSSSHAGVLLSVARPTMAKDNGLKQADKMDPQYVSVPNLQEREKPRPHRNCKDTDDVRRKSTTSEKIVPAWIGHQTPQPWPTVSLSFLSFWGKRLIKSIAP</sequence>
<evidence type="ECO:0000256" key="1">
    <source>
        <dbReference type="SAM" id="Coils"/>
    </source>
</evidence>
<dbReference type="Proteomes" id="UP001176940">
    <property type="component" value="Unassembled WGS sequence"/>
</dbReference>
<feature type="region of interest" description="Disordered" evidence="2">
    <location>
        <begin position="157"/>
        <end position="211"/>
    </location>
</feature>
<accession>A0ABN9M248</accession>
<keyword evidence="1" id="KW-0175">Coiled coil</keyword>
<feature type="domain" description="DUF4657" evidence="3">
    <location>
        <begin position="147"/>
        <end position="256"/>
    </location>
</feature>
<gene>
    <name evidence="4" type="ORF">RIMI_LOCUS15746180</name>
</gene>
<organism evidence="4 5">
    <name type="scientific">Ranitomeya imitator</name>
    <name type="common">mimic poison frog</name>
    <dbReference type="NCBI Taxonomy" id="111125"/>
    <lineage>
        <taxon>Eukaryota</taxon>
        <taxon>Metazoa</taxon>
        <taxon>Chordata</taxon>
        <taxon>Craniata</taxon>
        <taxon>Vertebrata</taxon>
        <taxon>Euteleostomi</taxon>
        <taxon>Amphibia</taxon>
        <taxon>Batrachia</taxon>
        <taxon>Anura</taxon>
        <taxon>Neobatrachia</taxon>
        <taxon>Hyloidea</taxon>
        <taxon>Dendrobatidae</taxon>
        <taxon>Dendrobatinae</taxon>
        <taxon>Ranitomeya</taxon>
    </lineage>
</organism>
<dbReference type="Pfam" id="PF15552">
    <property type="entry name" value="DUF4657"/>
    <property type="match status" value="1"/>
</dbReference>
<keyword evidence="5" id="KW-1185">Reference proteome</keyword>
<feature type="compositionally biased region" description="Basic and acidic residues" evidence="2">
    <location>
        <begin position="335"/>
        <end position="357"/>
    </location>
</feature>
<reference evidence="4" key="1">
    <citation type="submission" date="2023-07" db="EMBL/GenBank/DDBJ databases">
        <authorList>
            <person name="Stuckert A."/>
        </authorList>
    </citation>
    <scope>NUCLEOTIDE SEQUENCE</scope>
</reference>
<feature type="coiled-coil region" evidence="1">
    <location>
        <begin position="224"/>
        <end position="254"/>
    </location>
</feature>
<feature type="region of interest" description="Disordered" evidence="2">
    <location>
        <begin position="333"/>
        <end position="357"/>
    </location>
</feature>
<dbReference type="InterPro" id="IPR027958">
    <property type="entry name" value="DUF4657"/>
</dbReference>
<protein>
    <recommendedName>
        <fullName evidence="3">DUF4657 domain-containing protein</fullName>
    </recommendedName>
</protein>
<evidence type="ECO:0000313" key="4">
    <source>
        <dbReference type="EMBL" id="CAJ0956908.1"/>
    </source>
</evidence>
<comment type="caution">
    <text evidence="4">The sequence shown here is derived from an EMBL/GenBank/DDBJ whole genome shotgun (WGS) entry which is preliminary data.</text>
</comment>